<dbReference type="GO" id="GO:0016020">
    <property type="term" value="C:membrane"/>
    <property type="evidence" value="ECO:0007669"/>
    <property type="project" value="UniProtKB-SubCell"/>
</dbReference>
<feature type="transmembrane region" description="Helical" evidence="5">
    <location>
        <begin position="12"/>
        <end position="28"/>
    </location>
</feature>
<evidence type="ECO:0000256" key="5">
    <source>
        <dbReference type="SAM" id="Phobius"/>
    </source>
</evidence>
<organism evidence="7 8">
    <name type="scientific">Conidiobolus coronatus (strain ATCC 28846 / CBS 209.66 / NRRL 28638)</name>
    <name type="common">Delacroixia coronata</name>
    <dbReference type="NCBI Taxonomy" id="796925"/>
    <lineage>
        <taxon>Eukaryota</taxon>
        <taxon>Fungi</taxon>
        <taxon>Fungi incertae sedis</taxon>
        <taxon>Zoopagomycota</taxon>
        <taxon>Entomophthoromycotina</taxon>
        <taxon>Entomophthoromycetes</taxon>
        <taxon>Entomophthorales</taxon>
        <taxon>Ancylistaceae</taxon>
        <taxon>Conidiobolus</taxon>
    </lineage>
</organism>
<keyword evidence="8" id="KW-1185">Reference proteome</keyword>
<accession>A0A137P5R5</accession>
<sequence length="208" mass="22681">MNIFKLESNQYLAFFIACNVLGCFGGAVCAFIPYFGTFLGGFIMSASILNLILCGANLKILWLGWCLIVLIGLITGFLAVKFQKWLFPLSSSINGSQLLILGIGLLLNADVKIFIQQFSSQSFGTLTIHPALIGLLVSIIPISLVGFLFQLKFFKLNTDAAAADVSILKRKRRLTLPTSPLPLTPLQRMTSASSTKPIIDRTPKPINV</sequence>
<feature type="domain" description="TM7S3/TM198-like" evidence="6">
    <location>
        <begin position="7"/>
        <end position="151"/>
    </location>
</feature>
<evidence type="ECO:0000256" key="2">
    <source>
        <dbReference type="ARBA" id="ARBA00022692"/>
    </source>
</evidence>
<proteinExistence type="predicted"/>
<reference evidence="7 8" key="1">
    <citation type="journal article" date="2015" name="Genome Biol. Evol.">
        <title>Phylogenomic analyses indicate that early fungi evolved digesting cell walls of algal ancestors of land plants.</title>
        <authorList>
            <person name="Chang Y."/>
            <person name="Wang S."/>
            <person name="Sekimoto S."/>
            <person name="Aerts A.L."/>
            <person name="Choi C."/>
            <person name="Clum A."/>
            <person name="LaButti K.M."/>
            <person name="Lindquist E.A."/>
            <person name="Yee Ngan C."/>
            <person name="Ohm R.A."/>
            <person name="Salamov A.A."/>
            <person name="Grigoriev I.V."/>
            <person name="Spatafora J.W."/>
            <person name="Berbee M.L."/>
        </authorList>
    </citation>
    <scope>NUCLEOTIDE SEQUENCE [LARGE SCALE GENOMIC DNA]</scope>
    <source>
        <strain evidence="7 8">NRRL 28638</strain>
    </source>
</reference>
<evidence type="ECO:0000256" key="1">
    <source>
        <dbReference type="ARBA" id="ARBA00004141"/>
    </source>
</evidence>
<feature type="transmembrane region" description="Helical" evidence="5">
    <location>
        <begin position="60"/>
        <end position="79"/>
    </location>
</feature>
<evidence type="ECO:0000256" key="4">
    <source>
        <dbReference type="ARBA" id="ARBA00023136"/>
    </source>
</evidence>
<gene>
    <name evidence="7" type="ORF">CONCODRAFT_78903</name>
</gene>
<feature type="transmembrane region" description="Helical" evidence="5">
    <location>
        <begin position="34"/>
        <end position="53"/>
    </location>
</feature>
<comment type="subcellular location">
    <subcellularLocation>
        <location evidence="1">Membrane</location>
        <topology evidence="1">Multi-pass membrane protein</topology>
    </subcellularLocation>
</comment>
<evidence type="ECO:0000313" key="7">
    <source>
        <dbReference type="EMBL" id="KXN70358.1"/>
    </source>
</evidence>
<feature type="transmembrane region" description="Helical" evidence="5">
    <location>
        <begin position="128"/>
        <end position="149"/>
    </location>
</feature>
<dbReference type="EMBL" id="KQ964505">
    <property type="protein sequence ID" value="KXN70358.1"/>
    <property type="molecule type" value="Genomic_DNA"/>
</dbReference>
<feature type="transmembrane region" description="Helical" evidence="5">
    <location>
        <begin position="85"/>
        <end position="107"/>
    </location>
</feature>
<dbReference type="Proteomes" id="UP000070444">
    <property type="component" value="Unassembled WGS sequence"/>
</dbReference>
<name>A0A137P5R5_CONC2</name>
<evidence type="ECO:0000259" key="6">
    <source>
        <dbReference type="Pfam" id="PF13886"/>
    </source>
</evidence>
<evidence type="ECO:0000313" key="8">
    <source>
        <dbReference type="Proteomes" id="UP000070444"/>
    </source>
</evidence>
<dbReference type="InterPro" id="IPR025256">
    <property type="entry name" value="TM7S3/TM198-like_dom"/>
</dbReference>
<protein>
    <recommendedName>
        <fullName evidence="6">TM7S3/TM198-like domain-containing protein</fullName>
    </recommendedName>
</protein>
<dbReference type="Pfam" id="PF13886">
    <property type="entry name" value="TM7S3_TM198"/>
    <property type="match status" value="1"/>
</dbReference>
<keyword evidence="3 5" id="KW-1133">Transmembrane helix</keyword>
<dbReference type="AlphaFoldDB" id="A0A137P5R5"/>
<dbReference type="PROSITE" id="PS51257">
    <property type="entry name" value="PROKAR_LIPOPROTEIN"/>
    <property type="match status" value="1"/>
</dbReference>
<keyword evidence="4 5" id="KW-0472">Membrane</keyword>
<keyword evidence="2 5" id="KW-0812">Transmembrane</keyword>
<evidence type="ECO:0000256" key="3">
    <source>
        <dbReference type="ARBA" id="ARBA00022989"/>
    </source>
</evidence>